<feature type="domain" description="Transposase DDE" evidence="1">
    <location>
        <begin position="22"/>
        <end position="78"/>
    </location>
</feature>
<dbReference type="AlphaFoldDB" id="A0A2T1A3T8"/>
<gene>
    <name evidence="2" type="ORF">CLV89_12921</name>
</gene>
<dbReference type="InterPro" id="IPR025668">
    <property type="entry name" value="Tnp_DDE_dom"/>
</dbReference>
<name>A0A2T1A3T8_TRISK</name>
<protein>
    <submittedName>
        <fullName evidence="2">DDE family transposase</fullName>
    </submittedName>
</protein>
<organism evidence="2 3">
    <name type="scientific">Tritonibacter scottomollicae</name>
    <name type="common">Epibacterium scottomollicae</name>
    <dbReference type="NCBI Taxonomy" id="483013"/>
    <lineage>
        <taxon>Bacteria</taxon>
        <taxon>Pseudomonadati</taxon>
        <taxon>Pseudomonadota</taxon>
        <taxon>Alphaproteobacteria</taxon>
        <taxon>Rhodobacterales</taxon>
        <taxon>Paracoccaceae</taxon>
        <taxon>Tritonibacter</taxon>
    </lineage>
</organism>
<sequence>MSRSIPPSYKTKNWPAYKEAIKQRGSLTIWFDPELVWVPLPNGKRGRQPQYSDAAIQTCPTMKVLFGMALGQTTGFVE</sequence>
<evidence type="ECO:0000313" key="2">
    <source>
        <dbReference type="EMBL" id="PRZ43272.1"/>
    </source>
</evidence>
<evidence type="ECO:0000259" key="1">
    <source>
        <dbReference type="Pfam" id="PF13737"/>
    </source>
</evidence>
<dbReference type="Proteomes" id="UP000237718">
    <property type="component" value="Unassembled WGS sequence"/>
</dbReference>
<accession>A0A2T1A3T8</accession>
<evidence type="ECO:0000313" key="3">
    <source>
        <dbReference type="Proteomes" id="UP000237718"/>
    </source>
</evidence>
<dbReference type="Pfam" id="PF13737">
    <property type="entry name" value="DDE_Tnp_1_5"/>
    <property type="match status" value="1"/>
</dbReference>
<comment type="caution">
    <text evidence="2">The sequence shown here is derived from an EMBL/GenBank/DDBJ whole genome shotgun (WGS) entry which is preliminary data.</text>
</comment>
<dbReference type="EMBL" id="PVUF01000029">
    <property type="protein sequence ID" value="PRZ43272.1"/>
    <property type="molecule type" value="Genomic_DNA"/>
</dbReference>
<reference evidence="2 3" key="1">
    <citation type="submission" date="2018-03" db="EMBL/GenBank/DDBJ databases">
        <title>Genomic Encyclopedia of Archaeal and Bacterial Type Strains, Phase II (KMG-II): from individual species to whole genera.</title>
        <authorList>
            <person name="Goeker M."/>
        </authorList>
    </citation>
    <scope>NUCLEOTIDE SEQUENCE [LARGE SCALE GENOMIC DNA]</scope>
    <source>
        <strain evidence="2 3">DSM 25328</strain>
    </source>
</reference>
<proteinExistence type="predicted"/>